<dbReference type="GO" id="GO:0043165">
    <property type="term" value="P:Gram-negative-bacterium-type cell outer membrane assembly"/>
    <property type="evidence" value="ECO:0007669"/>
    <property type="project" value="InterPro"/>
</dbReference>
<dbReference type="EMBL" id="CP036298">
    <property type="protein sequence ID" value="QDV21798.1"/>
    <property type="molecule type" value="Genomic_DNA"/>
</dbReference>
<dbReference type="InterPro" id="IPR007485">
    <property type="entry name" value="LPS_assembly_LptE"/>
</dbReference>
<dbReference type="Proteomes" id="UP000318017">
    <property type="component" value="Chromosome"/>
</dbReference>
<dbReference type="AlphaFoldDB" id="A0A518FZL3"/>
<evidence type="ECO:0000313" key="2">
    <source>
        <dbReference type="EMBL" id="QDV21798.1"/>
    </source>
</evidence>
<dbReference type="GO" id="GO:0019867">
    <property type="term" value="C:outer membrane"/>
    <property type="evidence" value="ECO:0007669"/>
    <property type="project" value="InterPro"/>
</dbReference>
<name>A0A518FZL3_9BACT</name>
<evidence type="ECO:0000256" key="1">
    <source>
        <dbReference type="SAM" id="Phobius"/>
    </source>
</evidence>
<keyword evidence="1" id="KW-1133">Transmembrane helix</keyword>
<sequence>MTGDRGGRCPRVLNKWQVPNLELDSPAAAPAVPSCTASPTMELVDDSGTSRNLPCLARRRWLGLAPLALLCLGTAAVGCAGYQLGSRSLFNPNIRTVHIPVIRNDTWRHNIGVQLTEAVIKVVELNTPYKVVGPANPDSTLTCRVATQTKRTVTEASTDEPRVIETLISLEVTWLDRQGNPLMENRFVPMGEFSYYFIQGADFVPEGGQSMATAQQKAVERLADQIVQQMEIRW</sequence>
<accession>A0A518FZL3</accession>
<dbReference type="Pfam" id="PF04390">
    <property type="entry name" value="LptE"/>
    <property type="match status" value="1"/>
</dbReference>
<keyword evidence="3" id="KW-1185">Reference proteome</keyword>
<evidence type="ECO:0008006" key="4">
    <source>
        <dbReference type="Google" id="ProtNLM"/>
    </source>
</evidence>
<feature type="transmembrane region" description="Helical" evidence="1">
    <location>
        <begin position="61"/>
        <end position="84"/>
    </location>
</feature>
<organism evidence="2 3">
    <name type="scientific">Aureliella helgolandensis</name>
    <dbReference type="NCBI Taxonomy" id="2527968"/>
    <lineage>
        <taxon>Bacteria</taxon>
        <taxon>Pseudomonadati</taxon>
        <taxon>Planctomycetota</taxon>
        <taxon>Planctomycetia</taxon>
        <taxon>Pirellulales</taxon>
        <taxon>Pirellulaceae</taxon>
        <taxon>Aureliella</taxon>
    </lineage>
</organism>
<keyword evidence="1" id="KW-0472">Membrane</keyword>
<keyword evidence="1" id="KW-0812">Transmembrane</keyword>
<reference evidence="2 3" key="1">
    <citation type="submission" date="2019-02" db="EMBL/GenBank/DDBJ databases">
        <title>Deep-cultivation of Planctomycetes and their phenomic and genomic characterization uncovers novel biology.</title>
        <authorList>
            <person name="Wiegand S."/>
            <person name="Jogler M."/>
            <person name="Boedeker C."/>
            <person name="Pinto D."/>
            <person name="Vollmers J."/>
            <person name="Rivas-Marin E."/>
            <person name="Kohn T."/>
            <person name="Peeters S.H."/>
            <person name="Heuer A."/>
            <person name="Rast P."/>
            <person name="Oberbeckmann S."/>
            <person name="Bunk B."/>
            <person name="Jeske O."/>
            <person name="Meyerdierks A."/>
            <person name="Storesund J.E."/>
            <person name="Kallscheuer N."/>
            <person name="Luecker S."/>
            <person name="Lage O.M."/>
            <person name="Pohl T."/>
            <person name="Merkel B.J."/>
            <person name="Hornburger P."/>
            <person name="Mueller R.-W."/>
            <person name="Bruemmer F."/>
            <person name="Labrenz M."/>
            <person name="Spormann A.M."/>
            <person name="Op den Camp H."/>
            <person name="Overmann J."/>
            <person name="Amann R."/>
            <person name="Jetten M.S.M."/>
            <person name="Mascher T."/>
            <person name="Medema M.H."/>
            <person name="Devos D.P."/>
            <person name="Kaster A.-K."/>
            <person name="Ovreas L."/>
            <person name="Rohde M."/>
            <person name="Galperin M.Y."/>
            <person name="Jogler C."/>
        </authorList>
    </citation>
    <scope>NUCLEOTIDE SEQUENCE [LARGE SCALE GENOMIC DNA]</scope>
    <source>
        <strain evidence="2 3">Q31a</strain>
    </source>
</reference>
<evidence type="ECO:0000313" key="3">
    <source>
        <dbReference type="Proteomes" id="UP000318017"/>
    </source>
</evidence>
<gene>
    <name evidence="2" type="ORF">Q31a_00770</name>
</gene>
<protein>
    <recommendedName>
        <fullName evidence="4">Lipopolysaccharide-assembly</fullName>
    </recommendedName>
</protein>
<proteinExistence type="predicted"/>
<dbReference type="KEGG" id="ahel:Q31a_00770"/>